<reference evidence="1" key="2">
    <citation type="journal article" date="2015" name="Data Brief">
        <title>Shoot transcriptome of the giant reed, Arundo donax.</title>
        <authorList>
            <person name="Barrero R.A."/>
            <person name="Guerrero F.D."/>
            <person name="Moolhuijzen P."/>
            <person name="Goolsby J.A."/>
            <person name="Tidwell J."/>
            <person name="Bellgard S.E."/>
            <person name="Bellgard M.I."/>
        </authorList>
    </citation>
    <scope>NUCLEOTIDE SEQUENCE</scope>
    <source>
        <tissue evidence="1">Shoot tissue taken approximately 20 cm above the soil surface</tissue>
    </source>
</reference>
<dbReference type="EMBL" id="GBRH01226805">
    <property type="protein sequence ID" value="JAD71090.1"/>
    <property type="molecule type" value="Transcribed_RNA"/>
</dbReference>
<dbReference type="AlphaFoldDB" id="A0A0A9CCJ2"/>
<sequence length="21" mass="2415">MLEESTELSLYLRHAVILIAL</sequence>
<protein>
    <submittedName>
        <fullName evidence="1">Uncharacterized protein</fullName>
    </submittedName>
</protein>
<proteinExistence type="predicted"/>
<accession>A0A0A9CCJ2</accession>
<organism evidence="1">
    <name type="scientific">Arundo donax</name>
    <name type="common">Giant reed</name>
    <name type="synonym">Donax arundinaceus</name>
    <dbReference type="NCBI Taxonomy" id="35708"/>
    <lineage>
        <taxon>Eukaryota</taxon>
        <taxon>Viridiplantae</taxon>
        <taxon>Streptophyta</taxon>
        <taxon>Embryophyta</taxon>
        <taxon>Tracheophyta</taxon>
        <taxon>Spermatophyta</taxon>
        <taxon>Magnoliopsida</taxon>
        <taxon>Liliopsida</taxon>
        <taxon>Poales</taxon>
        <taxon>Poaceae</taxon>
        <taxon>PACMAD clade</taxon>
        <taxon>Arundinoideae</taxon>
        <taxon>Arundineae</taxon>
        <taxon>Arundo</taxon>
    </lineage>
</organism>
<name>A0A0A9CCJ2_ARUDO</name>
<evidence type="ECO:0000313" key="1">
    <source>
        <dbReference type="EMBL" id="JAD71090.1"/>
    </source>
</evidence>
<reference evidence="1" key="1">
    <citation type="submission" date="2014-09" db="EMBL/GenBank/DDBJ databases">
        <authorList>
            <person name="Magalhaes I.L.F."/>
            <person name="Oliveira U."/>
            <person name="Santos F.R."/>
            <person name="Vidigal T.H.D.A."/>
            <person name="Brescovit A.D."/>
            <person name="Santos A.J."/>
        </authorList>
    </citation>
    <scope>NUCLEOTIDE SEQUENCE</scope>
    <source>
        <tissue evidence="1">Shoot tissue taken approximately 20 cm above the soil surface</tissue>
    </source>
</reference>